<dbReference type="RefSeq" id="WP_013461335.1">
    <property type="nucleotide sequence ID" value="NC_014762.1"/>
</dbReference>
<accession>E4TYX8</accession>
<name>E4TYX8_SULKY</name>
<organism evidence="2 3">
    <name type="scientific">Sulfuricurvum kujiense (strain ATCC BAA-921 / DSM 16994 / JCM 11577 / YK-1)</name>
    <dbReference type="NCBI Taxonomy" id="709032"/>
    <lineage>
        <taxon>Bacteria</taxon>
        <taxon>Pseudomonadati</taxon>
        <taxon>Campylobacterota</taxon>
        <taxon>Epsilonproteobacteria</taxon>
        <taxon>Campylobacterales</taxon>
        <taxon>Sulfurimonadaceae</taxon>
        <taxon>Sulfuricurvum</taxon>
    </lineage>
</organism>
<reference evidence="2 3" key="1">
    <citation type="journal article" date="2012" name="Stand. Genomic Sci.">
        <title>Complete genome sequence of the sulfur compounds oxidizing chemolithoautotroph Sulfuricurvum kujiense type strain (YK-1(T)).</title>
        <authorList>
            <person name="Han C."/>
            <person name="Kotsyurbenko O."/>
            <person name="Chertkov O."/>
            <person name="Held B."/>
            <person name="Lapidus A."/>
            <person name="Nolan M."/>
            <person name="Lucas S."/>
            <person name="Hammon N."/>
            <person name="Deshpande S."/>
            <person name="Cheng J.F."/>
            <person name="Tapia R."/>
            <person name="Goodwin L.A."/>
            <person name="Pitluck S."/>
            <person name="Liolios K."/>
            <person name="Pagani I."/>
            <person name="Ivanova N."/>
            <person name="Mavromatis K."/>
            <person name="Mikhailova N."/>
            <person name="Pati A."/>
            <person name="Chen A."/>
            <person name="Palaniappan K."/>
            <person name="Land M."/>
            <person name="Hauser L."/>
            <person name="Chang Y.J."/>
            <person name="Jeffries C.D."/>
            <person name="Brambilla E.M."/>
            <person name="Rohde M."/>
            <person name="Spring S."/>
            <person name="Sikorski J."/>
            <person name="Goker M."/>
            <person name="Woyke T."/>
            <person name="Bristow J."/>
            <person name="Eisen J.A."/>
            <person name="Markowitz V."/>
            <person name="Hugenholtz P."/>
            <person name="Kyrpides N.C."/>
            <person name="Klenk H.P."/>
            <person name="Detter J.C."/>
        </authorList>
    </citation>
    <scope>NUCLEOTIDE SEQUENCE [LARGE SCALE GENOMIC DNA]</scope>
    <source>
        <strain evidence="3">ATCC BAA-921 / DSM 16994 / JCM 11577 / YK-1</strain>
    </source>
</reference>
<dbReference type="EMBL" id="CP002355">
    <property type="protein sequence ID" value="ADR35138.1"/>
    <property type="molecule type" value="Genomic_DNA"/>
</dbReference>
<dbReference type="STRING" id="709032.Sulku_2479"/>
<keyword evidence="3" id="KW-1185">Reference proteome</keyword>
<feature type="signal peptide" evidence="1">
    <location>
        <begin position="1"/>
        <end position="18"/>
    </location>
</feature>
<proteinExistence type="predicted"/>
<evidence type="ECO:0000313" key="2">
    <source>
        <dbReference type="EMBL" id="ADR35138.1"/>
    </source>
</evidence>
<dbReference type="eggNOG" id="ENOG5033CUW">
    <property type="taxonomic scope" value="Bacteria"/>
</dbReference>
<dbReference type="Pfam" id="PF11075">
    <property type="entry name" value="DUF2780"/>
    <property type="match status" value="1"/>
</dbReference>
<protein>
    <recommendedName>
        <fullName evidence="4">DUF2780 domain-containing protein</fullName>
    </recommendedName>
</protein>
<dbReference type="Proteomes" id="UP000008721">
    <property type="component" value="Chromosome"/>
</dbReference>
<evidence type="ECO:0008006" key="4">
    <source>
        <dbReference type="Google" id="ProtNLM"/>
    </source>
</evidence>
<keyword evidence="1" id="KW-0732">Signal</keyword>
<evidence type="ECO:0000256" key="1">
    <source>
        <dbReference type="SAM" id="SignalP"/>
    </source>
</evidence>
<evidence type="ECO:0000313" key="3">
    <source>
        <dbReference type="Proteomes" id="UP000008721"/>
    </source>
</evidence>
<dbReference type="KEGG" id="sku:Sulku_2479"/>
<dbReference type="InterPro" id="IPR021302">
    <property type="entry name" value="DUF2780_VcgC/VcgE"/>
</dbReference>
<feature type="chain" id="PRO_5003190072" description="DUF2780 domain-containing protein" evidence="1">
    <location>
        <begin position="19"/>
        <end position="153"/>
    </location>
</feature>
<gene>
    <name evidence="2" type="ordered locus">Sulku_2479</name>
</gene>
<dbReference type="AlphaFoldDB" id="E4TYX8"/>
<dbReference type="OrthoDB" id="8546843at2"/>
<sequence>MRSLTLAALLLLSSNAGAFDFGSMMQNVAPVANAVAPVADEKLLSNPLIKNLTTTLGVTPTQAIGGTAAILNDTKAKMSPADFMALTKQVPQAGTLLAAAPAGMLKLGGVGSQFSFLGMDPSMVTKFSPLVLEYLQSGATPGMDKILSAAFAQ</sequence>
<dbReference type="HOGENOM" id="CLU_1676946_0_0_7"/>